<proteinExistence type="predicted"/>
<gene>
    <name evidence="2" type="ORF">V1478_003027</name>
</gene>
<comment type="caution">
    <text evidence="2">The sequence shown here is derived from an EMBL/GenBank/DDBJ whole genome shotgun (WGS) entry which is preliminary data.</text>
</comment>
<evidence type="ECO:0000313" key="3">
    <source>
        <dbReference type="Proteomes" id="UP001607302"/>
    </source>
</evidence>
<evidence type="ECO:0000256" key="1">
    <source>
        <dbReference type="SAM" id="MobiDB-lite"/>
    </source>
</evidence>
<feature type="region of interest" description="Disordered" evidence="1">
    <location>
        <begin position="71"/>
        <end position="123"/>
    </location>
</feature>
<evidence type="ECO:0000313" key="2">
    <source>
        <dbReference type="EMBL" id="KAL2735387.1"/>
    </source>
</evidence>
<dbReference type="AlphaFoldDB" id="A0ABD2BRI6"/>
<dbReference type="EMBL" id="JAUDFV010000064">
    <property type="protein sequence ID" value="KAL2735387.1"/>
    <property type="molecule type" value="Genomic_DNA"/>
</dbReference>
<keyword evidence="3" id="KW-1185">Reference proteome</keyword>
<dbReference type="Proteomes" id="UP001607302">
    <property type="component" value="Unassembled WGS sequence"/>
</dbReference>
<organism evidence="2 3">
    <name type="scientific">Vespula squamosa</name>
    <name type="common">Southern yellow jacket</name>
    <name type="synonym">Wasp</name>
    <dbReference type="NCBI Taxonomy" id="30214"/>
    <lineage>
        <taxon>Eukaryota</taxon>
        <taxon>Metazoa</taxon>
        <taxon>Ecdysozoa</taxon>
        <taxon>Arthropoda</taxon>
        <taxon>Hexapoda</taxon>
        <taxon>Insecta</taxon>
        <taxon>Pterygota</taxon>
        <taxon>Neoptera</taxon>
        <taxon>Endopterygota</taxon>
        <taxon>Hymenoptera</taxon>
        <taxon>Apocrita</taxon>
        <taxon>Aculeata</taxon>
        <taxon>Vespoidea</taxon>
        <taxon>Vespidae</taxon>
        <taxon>Vespinae</taxon>
        <taxon>Vespula</taxon>
    </lineage>
</organism>
<feature type="non-terminal residue" evidence="2">
    <location>
        <position position="123"/>
    </location>
</feature>
<sequence>MINELRDKKILKKNIFISTNNYNIVPSHGSLSKNEYINEYIWNGEEERTEPLPNPETIPCSSVVAKAKAKRGGGRFSRARREAPLAGRMCPRLEVEGRDTERGEEGEAGEAGEAVEGRGGDWG</sequence>
<feature type="compositionally biased region" description="Basic and acidic residues" evidence="1">
    <location>
        <begin position="91"/>
        <end position="105"/>
    </location>
</feature>
<accession>A0ABD2BRI6</accession>
<reference evidence="2 3" key="1">
    <citation type="journal article" date="2024" name="Ann. Entomol. Soc. Am.">
        <title>Genomic analyses of the southern and eastern yellowjacket wasps (Hymenoptera: Vespidae) reveal evolutionary signatures of social life.</title>
        <authorList>
            <person name="Catto M.A."/>
            <person name="Caine P.B."/>
            <person name="Orr S.E."/>
            <person name="Hunt B.G."/>
            <person name="Goodisman M.A.D."/>
        </authorList>
    </citation>
    <scope>NUCLEOTIDE SEQUENCE [LARGE SCALE GENOMIC DNA]</scope>
    <source>
        <strain evidence="2">233</strain>
        <tissue evidence="2">Head and thorax</tissue>
    </source>
</reference>
<name>A0ABD2BRI6_VESSQ</name>
<protein>
    <submittedName>
        <fullName evidence="2">Uncharacterized protein</fullName>
    </submittedName>
</protein>